<dbReference type="EMBL" id="QJKJ01003145">
    <property type="protein sequence ID" value="RDX99750.1"/>
    <property type="molecule type" value="Genomic_DNA"/>
</dbReference>
<evidence type="ECO:0000313" key="1">
    <source>
        <dbReference type="EMBL" id="RDX99750.1"/>
    </source>
</evidence>
<keyword evidence="2" id="KW-1185">Reference proteome</keyword>
<accession>A0A371HAC2</accession>
<dbReference type="PANTHER" id="PTHR48435">
    <property type="entry name" value="POLYPROTEIN"/>
    <property type="match status" value="1"/>
</dbReference>
<gene>
    <name evidence="1" type="ORF">CR513_17158</name>
</gene>
<evidence type="ECO:0008006" key="3">
    <source>
        <dbReference type="Google" id="ProtNLM"/>
    </source>
</evidence>
<organism evidence="1 2">
    <name type="scientific">Mucuna pruriens</name>
    <name type="common">Velvet bean</name>
    <name type="synonym">Dolichos pruriens</name>
    <dbReference type="NCBI Taxonomy" id="157652"/>
    <lineage>
        <taxon>Eukaryota</taxon>
        <taxon>Viridiplantae</taxon>
        <taxon>Streptophyta</taxon>
        <taxon>Embryophyta</taxon>
        <taxon>Tracheophyta</taxon>
        <taxon>Spermatophyta</taxon>
        <taxon>Magnoliopsida</taxon>
        <taxon>eudicotyledons</taxon>
        <taxon>Gunneridae</taxon>
        <taxon>Pentapetalae</taxon>
        <taxon>rosids</taxon>
        <taxon>fabids</taxon>
        <taxon>Fabales</taxon>
        <taxon>Fabaceae</taxon>
        <taxon>Papilionoideae</taxon>
        <taxon>50 kb inversion clade</taxon>
        <taxon>NPAAA clade</taxon>
        <taxon>indigoferoid/millettioid clade</taxon>
        <taxon>Phaseoleae</taxon>
        <taxon>Mucuna</taxon>
    </lineage>
</organism>
<dbReference type="InterPro" id="IPR028919">
    <property type="entry name" value="Viral_movement"/>
</dbReference>
<dbReference type="OrthoDB" id="998565at2759"/>
<dbReference type="Pfam" id="PF01107">
    <property type="entry name" value="MP"/>
    <property type="match status" value="1"/>
</dbReference>
<dbReference type="InterPro" id="IPR053098">
    <property type="entry name" value="Petuviruses_polyprotein"/>
</dbReference>
<comment type="caution">
    <text evidence="1">The sequence shown here is derived from an EMBL/GenBank/DDBJ whole genome shotgun (WGS) entry which is preliminary data.</text>
</comment>
<dbReference type="PANTHER" id="PTHR48435:SF1">
    <property type="entry name" value="POLYPROTEIN"/>
    <property type="match status" value="1"/>
</dbReference>
<protein>
    <recommendedName>
        <fullName evidence="3">Polyprotein</fullName>
    </recommendedName>
</protein>
<name>A0A371HAC2_MUCPR</name>
<dbReference type="Proteomes" id="UP000257109">
    <property type="component" value="Unassembled WGS sequence"/>
</dbReference>
<dbReference type="AlphaFoldDB" id="A0A371HAC2"/>
<sequence length="241" mass="27002">MASTSETPQPLLLNSTLPLPKNISKTLSSKIENLVEYSYTPEDAQISETIAPLLSPYNIFKRQRSTLRSITRLISTRRPNIKEYVQSSKMEGCALAATTEEQYVTIEIAKDLIRHWQMDGYTHLHYGAIRLILTLHGRRGLPVSARVSLLDTSYLHYENAVIGTVLTTLHAGSVVLTIFPNYNINLRDPTITHRLKVQVQITGADQVAEAISATLHHQIIYRLQDHAIDLALPTCNDGALY</sequence>
<reference evidence="1" key="1">
    <citation type="submission" date="2018-05" db="EMBL/GenBank/DDBJ databases">
        <title>Draft genome of Mucuna pruriens seed.</title>
        <authorList>
            <person name="Nnadi N.E."/>
            <person name="Vos R."/>
            <person name="Hasami M.H."/>
            <person name="Devisetty U.K."/>
            <person name="Aguiy J.C."/>
        </authorList>
    </citation>
    <scope>NUCLEOTIDE SEQUENCE [LARGE SCALE GENOMIC DNA]</scope>
    <source>
        <strain evidence="1">JCA_2017</strain>
    </source>
</reference>
<evidence type="ECO:0000313" key="2">
    <source>
        <dbReference type="Proteomes" id="UP000257109"/>
    </source>
</evidence>
<feature type="non-terminal residue" evidence="1">
    <location>
        <position position="1"/>
    </location>
</feature>
<feature type="non-terminal residue" evidence="1">
    <location>
        <position position="241"/>
    </location>
</feature>
<proteinExistence type="predicted"/>